<gene>
    <name evidence="1" type="ORF">UW74_C0020G0001</name>
</gene>
<comment type="caution">
    <text evidence="1">The sequence shown here is derived from an EMBL/GenBank/DDBJ whole genome shotgun (WGS) entry which is preliminary data.</text>
</comment>
<feature type="non-terminal residue" evidence="1">
    <location>
        <position position="1"/>
    </location>
</feature>
<sequence>LKRLALAGVCRLDSRSNDLLQLVDLIIGAISYDLKLTTKAIKGNDKNKLDLLKYLKQNLGTSGFMNGFRNRNFNVFVDKDMKLRLPIETNEKGPSS</sequence>
<organism evidence="1 2">
    <name type="scientific">Candidatus Giovannonibacteria bacterium GW2011_GWC2_44_8</name>
    <dbReference type="NCBI Taxonomy" id="1618657"/>
    <lineage>
        <taxon>Bacteria</taxon>
        <taxon>Candidatus Giovannoniibacteriota</taxon>
    </lineage>
</organism>
<proteinExistence type="predicted"/>
<accession>A0A0G1K4M2</accession>
<protein>
    <submittedName>
        <fullName evidence="1">Uncharacterized protein</fullName>
    </submittedName>
</protein>
<evidence type="ECO:0000313" key="1">
    <source>
        <dbReference type="EMBL" id="KKT78671.1"/>
    </source>
</evidence>
<dbReference type="EMBL" id="LCJM01000020">
    <property type="protein sequence ID" value="KKT78671.1"/>
    <property type="molecule type" value="Genomic_DNA"/>
</dbReference>
<evidence type="ECO:0000313" key="2">
    <source>
        <dbReference type="Proteomes" id="UP000034889"/>
    </source>
</evidence>
<name>A0A0G1K4M2_9BACT</name>
<dbReference type="AlphaFoldDB" id="A0A0G1K4M2"/>
<dbReference type="Proteomes" id="UP000034889">
    <property type="component" value="Unassembled WGS sequence"/>
</dbReference>
<reference evidence="1 2" key="1">
    <citation type="journal article" date="2015" name="Nature">
        <title>rRNA introns, odd ribosomes, and small enigmatic genomes across a large radiation of phyla.</title>
        <authorList>
            <person name="Brown C.T."/>
            <person name="Hug L.A."/>
            <person name="Thomas B.C."/>
            <person name="Sharon I."/>
            <person name="Castelle C.J."/>
            <person name="Singh A."/>
            <person name="Wilkins M.J."/>
            <person name="Williams K.H."/>
            <person name="Banfield J.F."/>
        </authorList>
    </citation>
    <scope>NUCLEOTIDE SEQUENCE [LARGE SCALE GENOMIC DNA]</scope>
</reference>